<keyword evidence="13" id="KW-1185">Reference proteome</keyword>
<gene>
    <name evidence="12" type="ORF">SAMN05216333_10631</name>
</gene>
<dbReference type="SUPFAM" id="SSF55166">
    <property type="entry name" value="Hedgehog/DD-peptidase"/>
    <property type="match status" value="1"/>
</dbReference>
<dbReference type="PANTHER" id="PTHR37425">
    <property type="match status" value="1"/>
</dbReference>
<comment type="pathway">
    <text evidence="2">Cell wall biogenesis; cell wall polysaccharide biosynthesis.</text>
</comment>
<dbReference type="GO" id="GO:0071555">
    <property type="term" value="P:cell wall organization"/>
    <property type="evidence" value="ECO:0007669"/>
    <property type="project" value="UniProtKB-KW"/>
</dbReference>
<dbReference type="GO" id="GO:0006508">
    <property type="term" value="P:proteolysis"/>
    <property type="evidence" value="ECO:0007669"/>
    <property type="project" value="UniProtKB-KW"/>
</dbReference>
<keyword evidence="8" id="KW-0482">Metalloprotease</keyword>
<evidence type="ECO:0000256" key="11">
    <source>
        <dbReference type="ARBA" id="ARBA00093666"/>
    </source>
</evidence>
<dbReference type="InterPro" id="IPR006311">
    <property type="entry name" value="TAT_signal"/>
</dbReference>
<proteinExistence type="inferred from homology"/>
<dbReference type="OrthoDB" id="9782994at2"/>
<evidence type="ECO:0000256" key="8">
    <source>
        <dbReference type="ARBA" id="ARBA00023049"/>
    </source>
</evidence>
<dbReference type="Pfam" id="PF10518">
    <property type="entry name" value="TAT_signal"/>
    <property type="match status" value="1"/>
</dbReference>
<dbReference type="InterPro" id="IPR010275">
    <property type="entry name" value="MepK"/>
</dbReference>
<sequence length="202" mass="22658">MIRGFFNQANLSELSETTQQPELSRRRFLRAGLGACAALALPMGASTAHAAIRRPFEKKLSFLNLHTGERTHATFWANGRYIPESMRAINYVLRDHRTGDRRSIDPQLFDLLYLLQHKLGTKQEFHVISAYRSPATNAKLAEQSGGVAKNSMHTHGKAIDIRLPGRKLSDIRSAAMSLQAGGVGYYPSSNFIHLDTGNFRYW</sequence>
<evidence type="ECO:0000256" key="3">
    <source>
        <dbReference type="ARBA" id="ARBA00022670"/>
    </source>
</evidence>
<evidence type="ECO:0000256" key="1">
    <source>
        <dbReference type="ARBA" id="ARBA00001947"/>
    </source>
</evidence>
<dbReference type="Gene3D" id="3.30.1380.10">
    <property type="match status" value="1"/>
</dbReference>
<dbReference type="CDD" id="cd14844">
    <property type="entry name" value="Zn-DD-carboxypeptidase_like"/>
    <property type="match status" value="1"/>
</dbReference>
<evidence type="ECO:0000256" key="5">
    <source>
        <dbReference type="ARBA" id="ARBA00022729"/>
    </source>
</evidence>
<dbReference type="STRING" id="42354.SAMN05216333_10631"/>
<keyword evidence="3" id="KW-0645">Protease</keyword>
<dbReference type="RefSeq" id="WP_090317252.1">
    <property type="nucleotide sequence ID" value="NZ_FNOE01000006.1"/>
</dbReference>
<evidence type="ECO:0000256" key="7">
    <source>
        <dbReference type="ARBA" id="ARBA00022833"/>
    </source>
</evidence>
<dbReference type="EMBL" id="FODO01000006">
    <property type="protein sequence ID" value="SEO21075.1"/>
    <property type="molecule type" value="Genomic_DNA"/>
</dbReference>
<keyword evidence="9" id="KW-0961">Cell wall biogenesis/degradation</keyword>
<protein>
    <recommendedName>
        <fullName evidence="11">Murein endopeptidase K</fullName>
    </recommendedName>
</protein>
<dbReference type="PROSITE" id="PS51318">
    <property type="entry name" value="TAT"/>
    <property type="match status" value="1"/>
</dbReference>
<evidence type="ECO:0000256" key="9">
    <source>
        <dbReference type="ARBA" id="ARBA00023316"/>
    </source>
</evidence>
<evidence type="ECO:0000313" key="12">
    <source>
        <dbReference type="EMBL" id="SEO21075.1"/>
    </source>
</evidence>
<evidence type="ECO:0000256" key="2">
    <source>
        <dbReference type="ARBA" id="ARBA00004776"/>
    </source>
</evidence>
<evidence type="ECO:0000256" key="10">
    <source>
        <dbReference type="ARBA" id="ARBA00093448"/>
    </source>
</evidence>
<dbReference type="GO" id="GO:0008237">
    <property type="term" value="F:metallopeptidase activity"/>
    <property type="evidence" value="ECO:0007669"/>
    <property type="project" value="UniProtKB-KW"/>
</dbReference>
<keyword evidence="6" id="KW-0378">Hydrolase</keyword>
<dbReference type="Pfam" id="PF05951">
    <property type="entry name" value="Peptidase_M15_2"/>
    <property type="match status" value="1"/>
</dbReference>
<dbReference type="Proteomes" id="UP000198814">
    <property type="component" value="Unassembled WGS sequence"/>
</dbReference>
<comment type="cofactor">
    <cofactor evidence="1">
        <name>Zn(2+)</name>
        <dbReference type="ChEBI" id="CHEBI:29105"/>
    </cofactor>
</comment>
<evidence type="ECO:0000256" key="6">
    <source>
        <dbReference type="ARBA" id="ARBA00022801"/>
    </source>
</evidence>
<keyword evidence="4" id="KW-0479">Metal-binding</keyword>
<reference evidence="13" key="1">
    <citation type="submission" date="2016-10" db="EMBL/GenBank/DDBJ databases">
        <authorList>
            <person name="Varghese N."/>
            <person name="Submissions S."/>
        </authorList>
    </citation>
    <scope>NUCLEOTIDE SEQUENCE [LARGE SCALE GENOMIC DNA]</scope>
    <source>
        <strain evidence="13">Nm76</strain>
    </source>
</reference>
<dbReference type="InterPro" id="IPR019546">
    <property type="entry name" value="TAT_signal_bac_arc"/>
</dbReference>
<organism evidence="12 13">
    <name type="scientific">Nitrosomonas oligotropha</name>
    <dbReference type="NCBI Taxonomy" id="42354"/>
    <lineage>
        <taxon>Bacteria</taxon>
        <taxon>Pseudomonadati</taxon>
        <taxon>Pseudomonadota</taxon>
        <taxon>Betaproteobacteria</taxon>
        <taxon>Nitrosomonadales</taxon>
        <taxon>Nitrosomonadaceae</taxon>
        <taxon>Nitrosomonas</taxon>
    </lineage>
</organism>
<name>A0A1H8MUK2_9PROT</name>
<evidence type="ECO:0000313" key="13">
    <source>
        <dbReference type="Proteomes" id="UP000198814"/>
    </source>
</evidence>
<keyword evidence="7" id="KW-0862">Zinc</keyword>
<dbReference type="InterPro" id="IPR009045">
    <property type="entry name" value="Zn_M74/Hedgehog-like"/>
</dbReference>
<dbReference type="AlphaFoldDB" id="A0A1H8MUK2"/>
<evidence type="ECO:0000256" key="4">
    <source>
        <dbReference type="ARBA" id="ARBA00022723"/>
    </source>
</evidence>
<keyword evidence="5" id="KW-0732">Signal</keyword>
<dbReference type="GO" id="GO:0046872">
    <property type="term" value="F:metal ion binding"/>
    <property type="evidence" value="ECO:0007669"/>
    <property type="project" value="UniProtKB-KW"/>
</dbReference>
<dbReference type="PANTHER" id="PTHR37425:SF1">
    <property type="entry name" value="OUTER MEMBRANE PROTEIN"/>
    <property type="match status" value="1"/>
</dbReference>
<accession>A0A1H8MUK2</accession>
<comment type="similarity">
    <text evidence="10">Belongs to the peptidase M15 family.</text>
</comment>